<dbReference type="EMBL" id="BSXT01005044">
    <property type="protein sequence ID" value="GMF59476.1"/>
    <property type="molecule type" value="Genomic_DNA"/>
</dbReference>
<evidence type="ECO:0000313" key="4">
    <source>
        <dbReference type="Proteomes" id="UP001165121"/>
    </source>
</evidence>
<name>A0A9W7D5W5_9STRA</name>
<proteinExistence type="predicted"/>
<dbReference type="Proteomes" id="UP001165121">
    <property type="component" value="Unassembled WGS sequence"/>
</dbReference>
<dbReference type="PANTHER" id="PTHR11439">
    <property type="entry name" value="GAG-POL-RELATED RETROTRANSPOSON"/>
    <property type="match status" value="1"/>
</dbReference>
<gene>
    <name evidence="3" type="ORF">Pfra01_002569800</name>
</gene>
<evidence type="ECO:0000313" key="3">
    <source>
        <dbReference type="EMBL" id="GMF59476.1"/>
    </source>
</evidence>
<comment type="caution">
    <text evidence="3">The sequence shown here is derived from an EMBL/GenBank/DDBJ whole genome shotgun (WGS) entry which is preliminary data.</text>
</comment>
<dbReference type="Pfam" id="PF22936">
    <property type="entry name" value="Pol_BBD"/>
    <property type="match status" value="1"/>
</dbReference>
<dbReference type="CDD" id="cd09272">
    <property type="entry name" value="RNase_HI_RT_Ty1"/>
    <property type="match status" value="1"/>
</dbReference>
<feature type="region of interest" description="Disordered" evidence="1">
    <location>
        <begin position="247"/>
        <end position="269"/>
    </location>
</feature>
<keyword evidence="4" id="KW-1185">Reference proteome</keyword>
<organism evidence="3 4">
    <name type="scientific">Phytophthora fragariaefolia</name>
    <dbReference type="NCBI Taxonomy" id="1490495"/>
    <lineage>
        <taxon>Eukaryota</taxon>
        <taxon>Sar</taxon>
        <taxon>Stramenopiles</taxon>
        <taxon>Oomycota</taxon>
        <taxon>Peronosporomycetes</taxon>
        <taxon>Peronosporales</taxon>
        <taxon>Peronosporaceae</taxon>
        <taxon>Phytophthora</taxon>
    </lineage>
</organism>
<dbReference type="AlphaFoldDB" id="A0A9W7D5W5"/>
<reference evidence="3" key="1">
    <citation type="submission" date="2023-04" db="EMBL/GenBank/DDBJ databases">
        <title>Phytophthora fragariaefolia NBRC 109709.</title>
        <authorList>
            <person name="Ichikawa N."/>
            <person name="Sato H."/>
            <person name="Tonouchi N."/>
        </authorList>
    </citation>
    <scope>NUCLEOTIDE SEQUENCE</scope>
    <source>
        <strain evidence="3">NBRC 109709</strain>
    </source>
</reference>
<dbReference type="InterPro" id="IPR054722">
    <property type="entry name" value="PolX-like_BBD"/>
</dbReference>
<evidence type="ECO:0000259" key="2">
    <source>
        <dbReference type="Pfam" id="PF22936"/>
    </source>
</evidence>
<evidence type="ECO:0000256" key="1">
    <source>
        <dbReference type="SAM" id="MobiDB-lite"/>
    </source>
</evidence>
<protein>
    <submittedName>
        <fullName evidence="3">Unnamed protein product</fullName>
    </submittedName>
</protein>
<accession>A0A9W7D5W5</accession>
<sequence length="366" mass="40311">MHAVEIADGDLIYGNQKGKVVVNKLNGAVLDDVVYVPGLKQTLISVKQLVDKGMKVEFTDKECLIYDQPIMRGSVYRGTPIDKGVILYRRSPDEESAGDVPYRQAVGALLYLTLVTRPGIAYAVNQVAAQASDPSKTHWIAVKNILRYIAGTFRMGLVYNRNVEAVHVHVYTDADWANHEEDRKSVSGVLVQVFGCPVSWQTKRQRIVSKSSTIAEYLTTDDGVEEAVWTKMLLERLMKTQDGSAIPAMMDNKSTDKRLTNGKSSEAQKTPTGFVINHFEICILTNKALSAPSSQHDNGGDDDAAPLMYEVNAALFVNEVNKTFSGIAQAASVLTNGGGDTNREQINKRREEEDELMAGMMPQPLL</sequence>
<feature type="domain" description="Retrovirus-related Pol polyprotein from transposon TNT 1-94-like beta-barrel" evidence="2">
    <location>
        <begin position="3"/>
        <end position="54"/>
    </location>
</feature>
<dbReference type="OrthoDB" id="128382at2759"/>